<dbReference type="RefSeq" id="WP_057869291.1">
    <property type="nucleotide sequence ID" value="NZ_AZDX01000009.1"/>
</dbReference>
<dbReference type="GeneID" id="98310133"/>
<dbReference type="PATRIC" id="fig|1423759.3.peg.2302"/>
<organism evidence="1 2">
    <name type="scientific">Liquorilactobacillus hordei DSM 19519</name>
    <dbReference type="NCBI Taxonomy" id="1423759"/>
    <lineage>
        <taxon>Bacteria</taxon>
        <taxon>Bacillati</taxon>
        <taxon>Bacillota</taxon>
        <taxon>Bacilli</taxon>
        <taxon>Lactobacillales</taxon>
        <taxon>Lactobacillaceae</taxon>
        <taxon>Liquorilactobacillus</taxon>
    </lineage>
</organism>
<accession>A0A0R1MRH7</accession>
<dbReference type="EMBL" id="AZDX01000009">
    <property type="protein sequence ID" value="KRL07107.1"/>
    <property type="molecule type" value="Genomic_DNA"/>
</dbReference>
<dbReference type="OrthoDB" id="2296476at2"/>
<dbReference type="STRING" id="1423759.FC92_GL002198"/>
<evidence type="ECO:0000313" key="1">
    <source>
        <dbReference type="EMBL" id="KRL07107.1"/>
    </source>
</evidence>
<keyword evidence="2" id="KW-1185">Reference proteome</keyword>
<comment type="caution">
    <text evidence="1">The sequence shown here is derived from an EMBL/GenBank/DDBJ whole genome shotgun (WGS) entry which is preliminary data.</text>
</comment>
<sequence length="159" mass="17821">MEIKVKDFIDQVEADEIIKISLDKLEIKETSELKADFMEQLFADFESAFAKGKVVQAVQPIVMSNETVEVVLETGIINLPFANINRVDNFLDVDELAPLLTNLIVISPDLNASGLFIRSYSNIDNFKDDITKIVADTLVSIKQIQANLEKTEDSKLQES</sequence>
<gene>
    <name evidence="1" type="ORF">FC92_GL002198</name>
</gene>
<reference evidence="1 2" key="1">
    <citation type="journal article" date="2015" name="Genome Announc.">
        <title>Expanding the biotechnology potential of lactobacilli through comparative genomics of 213 strains and associated genera.</title>
        <authorList>
            <person name="Sun Z."/>
            <person name="Harris H.M."/>
            <person name="McCann A."/>
            <person name="Guo C."/>
            <person name="Argimon S."/>
            <person name="Zhang W."/>
            <person name="Yang X."/>
            <person name="Jeffery I.B."/>
            <person name="Cooney J.C."/>
            <person name="Kagawa T.F."/>
            <person name="Liu W."/>
            <person name="Song Y."/>
            <person name="Salvetti E."/>
            <person name="Wrobel A."/>
            <person name="Rasinkangas P."/>
            <person name="Parkhill J."/>
            <person name="Rea M.C."/>
            <person name="O'Sullivan O."/>
            <person name="Ritari J."/>
            <person name="Douillard F.P."/>
            <person name="Paul Ross R."/>
            <person name="Yang R."/>
            <person name="Briner A.E."/>
            <person name="Felis G.E."/>
            <person name="de Vos W.M."/>
            <person name="Barrangou R."/>
            <person name="Klaenhammer T.R."/>
            <person name="Caufield P.W."/>
            <person name="Cui Y."/>
            <person name="Zhang H."/>
            <person name="O'Toole P.W."/>
        </authorList>
    </citation>
    <scope>NUCLEOTIDE SEQUENCE [LARGE SCALE GENOMIC DNA]</scope>
    <source>
        <strain evidence="1 2">DSM 19519</strain>
    </source>
</reference>
<dbReference type="Proteomes" id="UP000051448">
    <property type="component" value="Unassembled WGS sequence"/>
</dbReference>
<protein>
    <submittedName>
        <fullName evidence="1">Uncharacterized protein</fullName>
    </submittedName>
</protein>
<evidence type="ECO:0000313" key="2">
    <source>
        <dbReference type="Proteomes" id="UP000051448"/>
    </source>
</evidence>
<name>A0A0R1MRH7_9LACO</name>
<proteinExistence type="predicted"/>
<dbReference type="AlphaFoldDB" id="A0A0R1MRH7"/>